<dbReference type="EMBL" id="JACOPE010000001">
    <property type="protein sequence ID" value="MBC5683953.1"/>
    <property type="molecule type" value="Genomic_DNA"/>
</dbReference>
<comment type="caution">
    <text evidence="1">The sequence shown here is derived from an EMBL/GenBank/DDBJ whole genome shotgun (WGS) entry which is preliminary data.</text>
</comment>
<evidence type="ECO:0000313" key="1">
    <source>
        <dbReference type="EMBL" id="MBC5683953.1"/>
    </source>
</evidence>
<reference evidence="1 2" key="1">
    <citation type="submission" date="2020-08" db="EMBL/GenBank/DDBJ databases">
        <title>Genome public.</title>
        <authorList>
            <person name="Liu C."/>
            <person name="Sun Q."/>
        </authorList>
    </citation>
    <scope>NUCLEOTIDE SEQUENCE [LARGE SCALE GENOMIC DNA]</scope>
    <source>
        <strain evidence="1 2">NSJ-13</strain>
    </source>
</reference>
<keyword evidence="2" id="KW-1185">Reference proteome</keyword>
<dbReference type="Proteomes" id="UP000631576">
    <property type="component" value="Unassembled WGS sequence"/>
</dbReference>
<accession>A0ABR7G950</accession>
<organism evidence="1 2">
    <name type="scientific">Ruminococcus hominis</name>
    <dbReference type="NCBI Taxonomy" id="2763065"/>
    <lineage>
        <taxon>Bacteria</taxon>
        <taxon>Bacillati</taxon>
        <taxon>Bacillota</taxon>
        <taxon>Clostridia</taxon>
        <taxon>Eubacteriales</taxon>
        <taxon>Oscillospiraceae</taxon>
        <taxon>Ruminococcus</taxon>
    </lineage>
</organism>
<dbReference type="RefSeq" id="WP_117861817.1">
    <property type="nucleotide sequence ID" value="NZ_JACOPE010000001.1"/>
</dbReference>
<sequence>MKHAKKMIAFILVITITLIQGISANASNINLNDDSANLLYKNHHSEEILIDGKTYIYNLYLTDEGNRGMDILDESGQIIAQLEYDEDNYTTLVDGHVWSVGTPDKNVNVLADANWIYFSSVDHTITWPEAAAVAVIAGAIAIGIGFIGPQAVIGAIGFGALSVIAGMSPGGRVNATIYKFNSSLINQYKVIWMFCDPLGVWYGPYTNIVNQ</sequence>
<protein>
    <submittedName>
        <fullName evidence="1">Uncharacterized protein</fullName>
    </submittedName>
</protein>
<name>A0ABR7G950_9FIRM</name>
<gene>
    <name evidence="1" type="ORF">H8S40_10315</name>
</gene>
<proteinExistence type="predicted"/>
<evidence type="ECO:0000313" key="2">
    <source>
        <dbReference type="Proteomes" id="UP000631576"/>
    </source>
</evidence>